<reference evidence="1 2" key="1">
    <citation type="journal article" date="2016" name="Mol. Biol. Evol.">
        <title>Comparative Genomics of Early-Diverging Mushroom-Forming Fungi Provides Insights into the Origins of Lignocellulose Decay Capabilities.</title>
        <authorList>
            <person name="Nagy L.G."/>
            <person name="Riley R."/>
            <person name="Tritt A."/>
            <person name="Adam C."/>
            <person name="Daum C."/>
            <person name="Floudas D."/>
            <person name="Sun H."/>
            <person name="Yadav J.S."/>
            <person name="Pangilinan J."/>
            <person name="Larsson K.H."/>
            <person name="Matsuura K."/>
            <person name="Barry K."/>
            <person name="Labutti K."/>
            <person name="Kuo R."/>
            <person name="Ohm R.A."/>
            <person name="Bhattacharya S.S."/>
            <person name="Shirouzu T."/>
            <person name="Yoshinaga Y."/>
            <person name="Martin F.M."/>
            <person name="Grigoriev I.V."/>
            <person name="Hibbett D.S."/>
        </authorList>
    </citation>
    <scope>NUCLEOTIDE SEQUENCE [LARGE SCALE GENOMIC DNA]</scope>
    <source>
        <strain evidence="1 2">CBS 109695</strain>
    </source>
</reference>
<evidence type="ECO:0000313" key="1">
    <source>
        <dbReference type="EMBL" id="KZP13153.1"/>
    </source>
</evidence>
<protein>
    <submittedName>
        <fullName evidence="1">Uncharacterized protein</fullName>
    </submittedName>
</protein>
<keyword evidence="2" id="KW-1185">Reference proteome</keyword>
<dbReference type="EMBL" id="KV417637">
    <property type="protein sequence ID" value="KZP13153.1"/>
    <property type="molecule type" value="Genomic_DNA"/>
</dbReference>
<accession>A0A166C021</accession>
<name>A0A166C021_9AGAM</name>
<sequence>MYLLLRHQLSLRIQVRGHANNYTGKKPDARVGTSNVNGSRIGYSLSVNSSYGVIATFTAVGLNGTISDLHEATMDPYAQHIAIGTGEYNTPNIRDSCEMS</sequence>
<organism evidence="1 2">
    <name type="scientific">Athelia psychrophila</name>
    <dbReference type="NCBI Taxonomy" id="1759441"/>
    <lineage>
        <taxon>Eukaryota</taxon>
        <taxon>Fungi</taxon>
        <taxon>Dikarya</taxon>
        <taxon>Basidiomycota</taxon>
        <taxon>Agaricomycotina</taxon>
        <taxon>Agaricomycetes</taxon>
        <taxon>Agaricomycetidae</taxon>
        <taxon>Atheliales</taxon>
        <taxon>Atheliaceae</taxon>
        <taxon>Athelia</taxon>
    </lineage>
</organism>
<dbReference type="Proteomes" id="UP000076532">
    <property type="component" value="Unassembled WGS sequence"/>
</dbReference>
<evidence type="ECO:0000313" key="2">
    <source>
        <dbReference type="Proteomes" id="UP000076532"/>
    </source>
</evidence>
<proteinExistence type="predicted"/>
<gene>
    <name evidence="1" type="ORF">FIBSPDRAFT_897650</name>
</gene>
<dbReference type="AlphaFoldDB" id="A0A166C021"/>